<dbReference type="InterPro" id="IPR008513">
    <property type="entry name" value="tRNA(Met)_cyd_acetate_ligase"/>
</dbReference>
<dbReference type="GO" id="GO:0016879">
    <property type="term" value="F:ligase activity, forming carbon-nitrogen bonds"/>
    <property type="evidence" value="ECO:0007669"/>
    <property type="project" value="UniProtKB-UniRule"/>
</dbReference>
<dbReference type="Gene3D" id="3.40.50.620">
    <property type="entry name" value="HUPs"/>
    <property type="match status" value="1"/>
</dbReference>
<protein>
    <recommendedName>
        <fullName evidence="4">tRNA(Met) cytidine acetate ligase</fullName>
        <ecNumber evidence="4">6.3.4.-</ecNumber>
    </recommendedName>
</protein>
<dbReference type="HOGENOM" id="CLU_038915_0_2_9"/>
<comment type="catalytic activity">
    <reaction evidence="4">
        <text>cytidine(34) in elongator tRNA(Met) + acetate + ATP = N(4)-acetylcytidine(34) in elongator tRNA(Met) + AMP + diphosphate</text>
        <dbReference type="Rhea" id="RHEA:58144"/>
        <dbReference type="Rhea" id="RHEA-COMP:10693"/>
        <dbReference type="Rhea" id="RHEA-COMP:10694"/>
        <dbReference type="ChEBI" id="CHEBI:30089"/>
        <dbReference type="ChEBI" id="CHEBI:30616"/>
        <dbReference type="ChEBI" id="CHEBI:33019"/>
        <dbReference type="ChEBI" id="CHEBI:74900"/>
        <dbReference type="ChEBI" id="CHEBI:82748"/>
        <dbReference type="ChEBI" id="CHEBI:456215"/>
    </reaction>
</comment>
<reference evidence="5" key="1">
    <citation type="submission" date="2009-09" db="EMBL/GenBank/DDBJ databases">
        <authorList>
            <consortium name="The Broad Institute Genome Sequencing Platform"/>
            <person name="Ward D."/>
            <person name="Feldgarden M."/>
            <person name="Earl A."/>
            <person name="Young S.K."/>
            <person name="Zeng Q."/>
            <person name="Koehrsen M."/>
            <person name="Alvarado L."/>
            <person name="Berlin A."/>
            <person name="Bochicchio J."/>
            <person name="Borenstein D."/>
            <person name="Chapman S.B."/>
            <person name="Chen Z."/>
            <person name="Engels R."/>
            <person name="Freedman E."/>
            <person name="Gellesch M."/>
            <person name="Goldberg J."/>
            <person name="Griggs A."/>
            <person name="Gujja S."/>
            <person name="Heilman E."/>
            <person name="Heiman D."/>
            <person name="Hepburn T."/>
            <person name="Howarth C."/>
            <person name="Jen D."/>
            <person name="Larson L."/>
            <person name="Lewis B."/>
            <person name="Mehta T."/>
            <person name="Park D."/>
            <person name="Pearson M."/>
            <person name="Roberts A."/>
            <person name="Saif S."/>
            <person name="Shea T."/>
            <person name="Shenoy N."/>
            <person name="Sisk P."/>
            <person name="Stolte C."/>
            <person name="Sykes S."/>
            <person name="Thomson T."/>
            <person name="Walk T."/>
            <person name="White J."/>
            <person name="Yandava C."/>
            <person name="Sibley C.D."/>
            <person name="Field T.R."/>
            <person name="Grinwis M."/>
            <person name="Eshaghurshan C.S."/>
            <person name="Surette M.G."/>
            <person name="Haas B."/>
            <person name="Nusbaum C."/>
            <person name="Birren B."/>
        </authorList>
    </citation>
    <scope>NUCLEOTIDE SEQUENCE [LARGE SCALE GENOMIC DNA]</scope>
    <source>
        <strain evidence="5">ATCC 700633</strain>
    </source>
</reference>
<organism evidence="5 6">
    <name type="scientific">Granulicatella elegans ATCC 700633</name>
    <dbReference type="NCBI Taxonomy" id="626369"/>
    <lineage>
        <taxon>Bacteria</taxon>
        <taxon>Bacillati</taxon>
        <taxon>Bacillota</taxon>
        <taxon>Bacilli</taxon>
        <taxon>Lactobacillales</taxon>
        <taxon>Carnobacteriaceae</taxon>
        <taxon>Granulicatella</taxon>
    </lineage>
</organism>
<feature type="binding site" evidence="4">
    <location>
        <position position="163"/>
    </location>
    <ligand>
        <name>ATP</name>
        <dbReference type="ChEBI" id="CHEBI:30616"/>
    </ligand>
</feature>
<keyword evidence="4" id="KW-0963">Cytoplasm</keyword>
<dbReference type="eggNOG" id="COG1323">
    <property type="taxonomic scope" value="Bacteria"/>
</dbReference>
<feature type="binding site" evidence="4">
    <location>
        <position position="188"/>
    </location>
    <ligand>
        <name>ATP</name>
        <dbReference type="ChEBI" id="CHEBI:30616"/>
    </ligand>
</feature>
<dbReference type="Proteomes" id="UP000002939">
    <property type="component" value="Unassembled WGS sequence"/>
</dbReference>
<dbReference type="STRING" id="626369.HMPREF0446_00772"/>
<evidence type="ECO:0000313" key="6">
    <source>
        <dbReference type="Proteomes" id="UP000002939"/>
    </source>
</evidence>
<dbReference type="SUPFAM" id="SSF52374">
    <property type="entry name" value="Nucleotidylyl transferase"/>
    <property type="match status" value="1"/>
</dbReference>
<dbReference type="GO" id="GO:0006400">
    <property type="term" value="P:tRNA modification"/>
    <property type="evidence" value="ECO:0007669"/>
    <property type="project" value="UniProtKB-UniRule"/>
</dbReference>
<evidence type="ECO:0000256" key="4">
    <source>
        <dbReference type="HAMAP-Rule" id="MF_01539"/>
    </source>
</evidence>
<dbReference type="NCBIfam" id="TIGR00125">
    <property type="entry name" value="cyt_tran_rel"/>
    <property type="match status" value="1"/>
</dbReference>
<dbReference type="Pfam" id="PF05636">
    <property type="entry name" value="HIGH_NTase1"/>
    <property type="match status" value="1"/>
</dbReference>
<dbReference type="GO" id="GO:0005524">
    <property type="term" value="F:ATP binding"/>
    <property type="evidence" value="ECO:0007669"/>
    <property type="project" value="UniProtKB-KW"/>
</dbReference>
<dbReference type="NCBIfam" id="NF010191">
    <property type="entry name" value="PRK13670.1"/>
    <property type="match status" value="1"/>
</dbReference>
<evidence type="ECO:0000256" key="2">
    <source>
        <dbReference type="ARBA" id="ARBA00022694"/>
    </source>
</evidence>
<feature type="binding site" evidence="4">
    <location>
        <position position="101"/>
    </location>
    <ligand>
        <name>ATP</name>
        <dbReference type="ChEBI" id="CHEBI:30616"/>
    </ligand>
</feature>
<keyword evidence="6" id="KW-1185">Reference proteome</keyword>
<keyword evidence="4" id="KW-0067">ATP-binding</keyword>
<dbReference type="EMBL" id="ACRF02000008">
    <property type="protein sequence ID" value="EEW93890.1"/>
    <property type="molecule type" value="Genomic_DNA"/>
</dbReference>
<dbReference type="PANTHER" id="PTHR37825">
    <property type="entry name" value="TRNA(MET) CYTIDINE ACETATE LIGASE"/>
    <property type="match status" value="1"/>
</dbReference>
<comment type="caution">
    <text evidence="5">The sequence shown here is derived from an EMBL/GenBank/DDBJ whole genome shotgun (WGS) entry which is preliminary data.</text>
</comment>
<proteinExistence type="inferred from homology"/>
<evidence type="ECO:0000313" key="5">
    <source>
        <dbReference type="EMBL" id="EEW93890.1"/>
    </source>
</evidence>
<keyword evidence="4" id="KW-0547">Nucleotide-binding</keyword>
<comment type="function">
    <text evidence="4">Catalyzes the formation of N(4)-acetylcytidine (ac(4)C) at the wobble position of elongator tRNA(Met), using acetate and ATP as substrates. First activates an acetate ion to form acetyladenylate (Ac-AMP) and then transfers the acetyl group to tRNA to form ac(4)C34.</text>
</comment>
<feature type="binding site" evidence="4">
    <location>
        <begin position="7"/>
        <end position="20"/>
    </location>
    <ligand>
        <name>ATP</name>
        <dbReference type="ChEBI" id="CHEBI:30616"/>
    </ligand>
</feature>
<dbReference type="GO" id="GO:0005737">
    <property type="term" value="C:cytoplasm"/>
    <property type="evidence" value="ECO:0007669"/>
    <property type="project" value="UniProtKB-SubCell"/>
</dbReference>
<accession>D0BLD7</accession>
<name>D0BLD7_9LACT</name>
<sequence length="391" mass="45706">MKACGIIAEYNPFHKGHHYQIEQIRKQTDADVIVVAMSGNFVQRGEPAIENKWHRAKMALENGADLILELPTLSSTQATDWFAAGGVGILHAAKCHEIAFGVEDIRIDYQVAFEEWITLQARIKEDVTNDDMKSLTYASRLTLIAKESFGQNSPLYRLMQQPNQQLGFAYVKEIFSRNVPMKFLTIERKGNGHLDAKIQDEQFASGTALRKQLLKPERNPNLYAQLSYLEEISSVAYRNHWEQYWLLLKYQLERSSVEELRNIYQMDEGIEYRLKKILPQANSFYNFIQLLKNKRWTWARLQRLCLYVLLGITKKQVEKYFESIRKPNKVTVLGFNERGREYLKTLREEKTEFITNYADSSIETQKNFDNIYDIMNPSNYKSAQQFKPEIK</sequence>
<dbReference type="GO" id="GO:0000049">
    <property type="term" value="F:tRNA binding"/>
    <property type="evidence" value="ECO:0007669"/>
    <property type="project" value="UniProtKB-KW"/>
</dbReference>
<gene>
    <name evidence="4" type="primary">tmcAL</name>
    <name evidence="5" type="ORF">HMPREF0446_00772</name>
</gene>
<comment type="caution">
    <text evidence="4">Lacks conserved residue(s) required for the propagation of feature annotation.</text>
</comment>
<reference evidence="5" key="2">
    <citation type="submission" date="2011-10" db="EMBL/GenBank/DDBJ databases">
        <title>The Genome Sequence of Granulicatella elegans ATCC 700633.</title>
        <authorList>
            <consortium name="The Broad Institute Genome Sequencing Platform"/>
            <consortium name="The Broad Institute Genome Sequencing Center for Infectious Disease"/>
            <person name="Earl A."/>
            <person name="Ward D."/>
            <person name="Feldgarden M."/>
            <person name="Gevers D."/>
            <person name="Sibley C.D."/>
            <person name="Field T.R."/>
            <person name="Grinwis M."/>
            <person name="Eshaghurshan C.S."/>
            <person name="Surette M.G."/>
            <person name="Young S.K."/>
            <person name="Zeng Q."/>
            <person name="Gargeya S."/>
            <person name="Fitzgerald M."/>
            <person name="Haas B."/>
            <person name="Abouelleil A."/>
            <person name="Alvarado L."/>
            <person name="Arachchi H.M."/>
            <person name="Berlin A."/>
            <person name="Brown A."/>
            <person name="Chapman S.B."/>
            <person name="Chen Z."/>
            <person name="Dunbar C."/>
            <person name="Freedman E."/>
            <person name="Gearin G."/>
            <person name="Goldberg J."/>
            <person name="Griggs A."/>
            <person name="Gujja S."/>
            <person name="Heiman D."/>
            <person name="Howarth C."/>
            <person name="Larson L."/>
            <person name="Lui A."/>
            <person name="MacDonald P.J.P."/>
            <person name="Montmayeur A."/>
            <person name="Murphy C."/>
            <person name="Neiman D."/>
            <person name="Pearson M."/>
            <person name="Priest M."/>
            <person name="Roberts A."/>
            <person name="Saif S."/>
            <person name="Shea T."/>
            <person name="Shenoy N."/>
            <person name="Sisk P."/>
            <person name="Stolte C."/>
            <person name="Sykes S."/>
            <person name="Wortman J."/>
            <person name="Nusbaum C."/>
            <person name="Birren B."/>
        </authorList>
    </citation>
    <scope>NUCLEOTIDE SEQUENCE [LARGE SCALE GENOMIC DNA]</scope>
    <source>
        <strain evidence="5">ATCC 700633</strain>
    </source>
</reference>
<dbReference type="EC" id="6.3.4.-" evidence="4"/>
<comment type="subcellular location">
    <subcellularLocation>
        <location evidence="4">Cytoplasm</location>
    </subcellularLocation>
</comment>
<keyword evidence="4" id="KW-0820">tRNA-binding</keyword>
<dbReference type="HAMAP" id="MF_01539">
    <property type="entry name" value="TmcAL"/>
    <property type="match status" value="1"/>
</dbReference>
<keyword evidence="3 4" id="KW-0694">RNA-binding</keyword>
<keyword evidence="1 4" id="KW-0436">Ligase</keyword>
<comment type="similarity">
    <text evidence="4">Belongs to the TmcAL family.</text>
</comment>
<keyword evidence="2 4" id="KW-0819">tRNA processing</keyword>
<dbReference type="AlphaFoldDB" id="D0BLD7"/>
<dbReference type="PANTHER" id="PTHR37825:SF1">
    <property type="entry name" value="TRNA(MET) CYTIDINE ACETATE LIGASE"/>
    <property type="match status" value="1"/>
</dbReference>
<evidence type="ECO:0000256" key="3">
    <source>
        <dbReference type="ARBA" id="ARBA00022884"/>
    </source>
</evidence>
<dbReference type="RefSeq" id="WP_006703045.1">
    <property type="nucleotide sequence ID" value="NZ_KI391971.1"/>
</dbReference>
<dbReference type="InterPro" id="IPR014729">
    <property type="entry name" value="Rossmann-like_a/b/a_fold"/>
</dbReference>
<dbReference type="InterPro" id="IPR004821">
    <property type="entry name" value="Cyt_trans-like"/>
</dbReference>
<evidence type="ECO:0000256" key="1">
    <source>
        <dbReference type="ARBA" id="ARBA00022598"/>
    </source>
</evidence>